<sequence>MTGFLYRELRLSWYKIILFMFGMMIYPVFIALLMRNSPDMQDISGNISALVSGVGAVMAFLVGGTFEVTMFKDDERRKWAYYTASTPNGINRQIGAKYIVTLFFAMATVTMLTLVNSFAYDGNHDIAIATSLYMVLFYAQLFMRSLEYPLIVRFGGKMGNVVKMVLIAAVVLGGAVYLLFGDLSPFADMSSFWDRLFEALEDPEAAGKIALGTGIATVGITVLYYLSYRLSVKWYLKGVDHYAK</sequence>
<feature type="transmembrane region" description="Helical" evidence="1">
    <location>
        <begin position="164"/>
        <end position="186"/>
    </location>
</feature>
<accession>A0A315YGK5</accession>
<dbReference type="EMBL" id="QGDI01000016">
    <property type="protein sequence ID" value="PWJ10135.1"/>
    <property type="molecule type" value="Genomic_DNA"/>
</dbReference>
<protein>
    <submittedName>
        <fullName evidence="2">ABC-2 family transporter</fullName>
    </submittedName>
</protein>
<dbReference type="InterPro" id="IPR025699">
    <property type="entry name" value="ABC2_memb-like"/>
</dbReference>
<reference evidence="2 3" key="1">
    <citation type="submission" date="2018-05" db="EMBL/GenBank/DDBJ databases">
        <title>The Hungate 1000. A catalogue of reference genomes from the rumen microbiome.</title>
        <authorList>
            <person name="Kelly W."/>
        </authorList>
    </citation>
    <scope>NUCLEOTIDE SEQUENCE [LARGE SCALE GENOMIC DNA]</scope>
    <source>
        <strain evidence="2 3">SAb67</strain>
    </source>
</reference>
<dbReference type="AlphaFoldDB" id="A0A315YGK5"/>
<name>A0A315YGK5_RUMFL</name>
<keyword evidence="1" id="KW-0472">Membrane</keyword>
<dbReference type="Pfam" id="PF13346">
    <property type="entry name" value="ABC2_membrane_5"/>
    <property type="match status" value="1"/>
</dbReference>
<evidence type="ECO:0000313" key="3">
    <source>
        <dbReference type="Proteomes" id="UP000245720"/>
    </source>
</evidence>
<feature type="transmembrane region" description="Helical" evidence="1">
    <location>
        <begin position="46"/>
        <end position="68"/>
    </location>
</feature>
<evidence type="ECO:0000313" key="2">
    <source>
        <dbReference type="EMBL" id="PWJ10135.1"/>
    </source>
</evidence>
<keyword evidence="1" id="KW-1133">Transmembrane helix</keyword>
<dbReference type="RefSeq" id="WP_109727894.1">
    <property type="nucleotide sequence ID" value="NZ_QGDI01000016.1"/>
</dbReference>
<gene>
    <name evidence="2" type="ORF">IE37_03227</name>
</gene>
<evidence type="ECO:0000256" key="1">
    <source>
        <dbReference type="SAM" id="Phobius"/>
    </source>
</evidence>
<proteinExistence type="predicted"/>
<feature type="transmembrane region" description="Helical" evidence="1">
    <location>
        <begin position="126"/>
        <end position="143"/>
    </location>
</feature>
<keyword evidence="1" id="KW-0812">Transmembrane</keyword>
<comment type="caution">
    <text evidence="2">The sequence shown here is derived from an EMBL/GenBank/DDBJ whole genome shotgun (WGS) entry which is preliminary data.</text>
</comment>
<feature type="transmembrane region" description="Helical" evidence="1">
    <location>
        <begin position="12"/>
        <end position="34"/>
    </location>
</feature>
<feature type="transmembrane region" description="Helical" evidence="1">
    <location>
        <begin position="98"/>
        <end position="120"/>
    </location>
</feature>
<dbReference type="Proteomes" id="UP000245720">
    <property type="component" value="Unassembled WGS sequence"/>
</dbReference>
<organism evidence="2 3">
    <name type="scientific">Ruminococcus flavefaciens</name>
    <dbReference type="NCBI Taxonomy" id="1265"/>
    <lineage>
        <taxon>Bacteria</taxon>
        <taxon>Bacillati</taxon>
        <taxon>Bacillota</taxon>
        <taxon>Clostridia</taxon>
        <taxon>Eubacteriales</taxon>
        <taxon>Oscillospiraceae</taxon>
        <taxon>Ruminococcus</taxon>
    </lineage>
</organism>
<feature type="transmembrane region" description="Helical" evidence="1">
    <location>
        <begin position="206"/>
        <end position="226"/>
    </location>
</feature>
<dbReference type="OrthoDB" id="1818839at2"/>